<feature type="region of interest" description="Disordered" evidence="4">
    <location>
        <begin position="199"/>
        <end position="222"/>
    </location>
</feature>
<keyword evidence="6" id="KW-1185">Reference proteome</keyword>
<organism evidence="5 6">
    <name type="scientific">Leucosporidium creatinivorum</name>
    <dbReference type="NCBI Taxonomy" id="106004"/>
    <lineage>
        <taxon>Eukaryota</taxon>
        <taxon>Fungi</taxon>
        <taxon>Dikarya</taxon>
        <taxon>Basidiomycota</taxon>
        <taxon>Pucciniomycotina</taxon>
        <taxon>Microbotryomycetes</taxon>
        <taxon>Leucosporidiales</taxon>
        <taxon>Leucosporidium</taxon>
    </lineage>
</organism>
<reference evidence="5 6" key="1">
    <citation type="submission" date="2016-07" db="EMBL/GenBank/DDBJ databases">
        <title>Pervasive Adenine N6-methylation of Active Genes in Fungi.</title>
        <authorList>
            <consortium name="DOE Joint Genome Institute"/>
            <person name="Mondo S.J."/>
            <person name="Dannebaum R.O."/>
            <person name="Kuo R.C."/>
            <person name="Labutti K."/>
            <person name="Haridas S."/>
            <person name="Kuo A."/>
            <person name="Salamov A."/>
            <person name="Ahrendt S.R."/>
            <person name="Lipzen A."/>
            <person name="Sullivan W."/>
            <person name="Andreopoulos W.B."/>
            <person name="Clum A."/>
            <person name="Lindquist E."/>
            <person name="Daum C."/>
            <person name="Ramamoorthy G.K."/>
            <person name="Gryganskyi A."/>
            <person name="Culley D."/>
            <person name="Magnuson J.K."/>
            <person name="James T.Y."/>
            <person name="O'Malley M.A."/>
            <person name="Stajich J.E."/>
            <person name="Spatafora J.W."/>
            <person name="Visel A."/>
            <person name="Grigoriev I.V."/>
        </authorList>
    </citation>
    <scope>NUCLEOTIDE SEQUENCE [LARGE SCALE GENOMIC DNA]</scope>
    <source>
        <strain evidence="5 6">62-1032</strain>
    </source>
</reference>
<gene>
    <name evidence="5" type="ORF">BCR35DRAFT_332461</name>
</gene>
<proteinExistence type="inferred from homology"/>
<dbReference type="GO" id="GO:0005739">
    <property type="term" value="C:mitochondrion"/>
    <property type="evidence" value="ECO:0007669"/>
    <property type="project" value="TreeGrafter"/>
</dbReference>
<evidence type="ECO:0000256" key="1">
    <source>
        <dbReference type="ARBA" id="ARBA00009224"/>
    </source>
</evidence>
<dbReference type="InParanoid" id="A0A1Y2F2I9"/>
<accession>A0A1Y2F2I9</accession>
<protein>
    <recommendedName>
        <fullName evidence="2">Mitochondrial fission process protein 1</fullName>
    </recommendedName>
    <alternativeName>
        <fullName evidence="3">Mitochondrial 18 kDa protein</fullName>
    </alternativeName>
</protein>
<dbReference type="Proteomes" id="UP000193467">
    <property type="component" value="Unassembled WGS sequence"/>
</dbReference>
<evidence type="ECO:0000256" key="3">
    <source>
        <dbReference type="ARBA" id="ARBA00029631"/>
    </source>
</evidence>
<name>A0A1Y2F2I9_9BASI</name>
<comment type="similarity">
    <text evidence="1">Belongs to the MTFP1 family.</text>
</comment>
<dbReference type="EMBL" id="MCGR01000030">
    <property type="protein sequence ID" value="ORY78082.1"/>
    <property type="molecule type" value="Genomic_DNA"/>
</dbReference>
<evidence type="ECO:0000313" key="6">
    <source>
        <dbReference type="Proteomes" id="UP000193467"/>
    </source>
</evidence>
<evidence type="ECO:0000313" key="5">
    <source>
        <dbReference type="EMBL" id="ORY78082.1"/>
    </source>
</evidence>
<dbReference type="PANTHER" id="PTHR11001:SF2">
    <property type="entry name" value="MITOCHONDRIAL FISSION PROCESS PROTEIN 1"/>
    <property type="match status" value="1"/>
</dbReference>
<dbReference type="GO" id="GO:0000266">
    <property type="term" value="P:mitochondrial fission"/>
    <property type="evidence" value="ECO:0007669"/>
    <property type="project" value="TreeGrafter"/>
</dbReference>
<evidence type="ECO:0000256" key="2">
    <source>
        <dbReference type="ARBA" id="ARBA00017835"/>
    </source>
</evidence>
<dbReference type="InterPro" id="IPR019560">
    <property type="entry name" value="Mitochondrial_18_kDa_protein"/>
</dbReference>
<sequence length="222" mass="24569">MSIPTAKDVEKQLVLAEKEVAAGEIDTTETPARYLAFLARIRPVLQPATRYLAYTSDVGEAARPVVAPKIVTAAYGVSWLYLIGDTGYEGYKAKLRSDKYCPESQMEVVGLGVAKRAIFQATASMLFPSLTIHSIVKYSSQAIKRYNFRNLFVQRWGASLLGLSFIPALPYIFDEPVEHVVDKAFDALEAKLYPDPNSPIRRALRGENPHSGPTHNPLEKAI</sequence>
<dbReference type="PANTHER" id="PTHR11001">
    <property type="entry name" value="MITOCHONDRIAL FISSION PROCESS PROTEIN 1"/>
    <property type="match status" value="1"/>
</dbReference>
<dbReference type="AlphaFoldDB" id="A0A1Y2F2I9"/>
<dbReference type="Pfam" id="PF10558">
    <property type="entry name" value="MTP18"/>
    <property type="match status" value="1"/>
</dbReference>
<evidence type="ECO:0000256" key="4">
    <source>
        <dbReference type="SAM" id="MobiDB-lite"/>
    </source>
</evidence>
<dbReference type="OrthoDB" id="424969at2759"/>
<comment type="caution">
    <text evidence="5">The sequence shown here is derived from an EMBL/GenBank/DDBJ whole genome shotgun (WGS) entry which is preliminary data.</text>
</comment>